<accession>A0AAV2ART2</accession>
<feature type="signal peptide" evidence="1">
    <location>
        <begin position="1"/>
        <end position="18"/>
    </location>
</feature>
<gene>
    <name evidence="2" type="ORF">LARSCL_LOCUS14405</name>
</gene>
<organism evidence="2 3">
    <name type="scientific">Larinioides sclopetarius</name>
    <dbReference type="NCBI Taxonomy" id="280406"/>
    <lineage>
        <taxon>Eukaryota</taxon>
        <taxon>Metazoa</taxon>
        <taxon>Ecdysozoa</taxon>
        <taxon>Arthropoda</taxon>
        <taxon>Chelicerata</taxon>
        <taxon>Arachnida</taxon>
        <taxon>Araneae</taxon>
        <taxon>Araneomorphae</taxon>
        <taxon>Entelegynae</taxon>
        <taxon>Araneoidea</taxon>
        <taxon>Araneidae</taxon>
        <taxon>Larinioides</taxon>
    </lineage>
</organism>
<dbReference type="Proteomes" id="UP001497382">
    <property type="component" value="Unassembled WGS sequence"/>
</dbReference>
<evidence type="ECO:0008006" key="4">
    <source>
        <dbReference type="Google" id="ProtNLM"/>
    </source>
</evidence>
<keyword evidence="3" id="KW-1185">Reference proteome</keyword>
<reference evidence="2 3" key="1">
    <citation type="submission" date="2024-04" db="EMBL/GenBank/DDBJ databases">
        <authorList>
            <person name="Rising A."/>
            <person name="Reimegard J."/>
            <person name="Sonavane S."/>
            <person name="Akerstrom W."/>
            <person name="Nylinder S."/>
            <person name="Hedman E."/>
            <person name="Kallberg Y."/>
        </authorList>
    </citation>
    <scope>NUCLEOTIDE SEQUENCE [LARGE SCALE GENOMIC DNA]</scope>
</reference>
<comment type="caution">
    <text evidence="2">The sequence shown here is derived from an EMBL/GenBank/DDBJ whole genome shotgun (WGS) entry which is preliminary data.</text>
</comment>
<dbReference type="EMBL" id="CAXIEN010000207">
    <property type="protein sequence ID" value="CAL1286720.1"/>
    <property type="molecule type" value="Genomic_DNA"/>
</dbReference>
<evidence type="ECO:0000313" key="3">
    <source>
        <dbReference type="Proteomes" id="UP001497382"/>
    </source>
</evidence>
<sequence length="99" mass="11420">MFLRRLVLLTFLLTITNGAILKKTTHRLLHYLLLSRLTSDKRLIILPIFLPIPERLARSFIHQKTSLFRNLFAPRNTAHIIIQTNDCISHGCGEATIMI</sequence>
<keyword evidence="1" id="KW-0732">Signal</keyword>
<evidence type="ECO:0000313" key="2">
    <source>
        <dbReference type="EMBL" id="CAL1286720.1"/>
    </source>
</evidence>
<name>A0AAV2ART2_9ARAC</name>
<dbReference type="AlphaFoldDB" id="A0AAV2ART2"/>
<feature type="chain" id="PRO_5043718570" description="Secreted protein" evidence="1">
    <location>
        <begin position="19"/>
        <end position="99"/>
    </location>
</feature>
<protein>
    <recommendedName>
        <fullName evidence="4">Secreted protein</fullName>
    </recommendedName>
</protein>
<proteinExistence type="predicted"/>
<evidence type="ECO:0000256" key="1">
    <source>
        <dbReference type="SAM" id="SignalP"/>
    </source>
</evidence>